<feature type="compositionally biased region" description="Polar residues" evidence="1">
    <location>
        <begin position="306"/>
        <end position="319"/>
    </location>
</feature>
<feature type="signal peptide" evidence="3">
    <location>
        <begin position="1"/>
        <end position="20"/>
    </location>
</feature>
<evidence type="ECO:0000256" key="3">
    <source>
        <dbReference type="SAM" id="SignalP"/>
    </source>
</evidence>
<keyword evidence="3" id="KW-0732">Signal</keyword>
<dbReference type="EMBL" id="JAZGQO010000010">
    <property type="protein sequence ID" value="KAK6176477.1"/>
    <property type="molecule type" value="Genomic_DNA"/>
</dbReference>
<sequence length="325" mass="36426">MTLLALQLLSLTVAIGVLDAIPRHYSYQFLLNANNMEGFVDAATAEDNDYVHILKVERSESGELEGETEHIILEISTTQYKKAYFQRNNLDINNENIKFPPEFSATNTSKKGSLPSDIKIDVIHTTAFTVNSDLSLRLSDDLDELRKKSVIQFYIVLANTSSSEIVSNPLPFMIHVKPRPKELREHGAAIYAGIIVLIIVAIALLVPFTVRAKRRRRAGKPICGFGSAKSPEDIQKAKLAGKDNGAMIFDDGKGMSRTSSVVTDTGHESMQQHMVRSVSDFHFQPTWLDPHYQDSHHHHHNHYHTNKTSNGVHSNNNSKSTEERL</sequence>
<proteinExistence type="predicted"/>
<keyword evidence="5" id="KW-1185">Reference proteome</keyword>
<dbReference type="Proteomes" id="UP001347796">
    <property type="component" value="Unassembled WGS sequence"/>
</dbReference>
<evidence type="ECO:0000313" key="4">
    <source>
        <dbReference type="EMBL" id="KAK6176477.1"/>
    </source>
</evidence>
<evidence type="ECO:0000313" key="5">
    <source>
        <dbReference type="Proteomes" id="UP001347796"/>
    </source>
</evidence>
<feature type="chain" id="PRO_5043030421" evidence="3">
    <location>
        <begin position="21"/>
        <end position="325"/>
    </location>
</feature>
<reference evidence="4 5" key="1">
    <citation type="submission" date="2024-01" db="EMBL/GenBank/DDBJ databases">
        <title>The genome of the rayed Mediterranean limpet Patella caerulea (Linnaeus, 1758).</title>
        <authorList>
            <person name="Anh-Thu Weber A."/>
            <person name="Halstead-Nussloch G."/>
        </authorList>
    </citation>
    <scope>NUCLEOTIDE SEQUENCE [LARGE SCALE GENOMIC DNA]</scope>
    <source>
        <strain evidence="4">AATW-2023a</strain>
        <tissue evidence="4">Whole specimen</tissue>
    </source>
</reference>
<feature type="transmembrane region" description="Helical" evidence="2">
    <location>
        <begin position="188"/>
        <end position="210"/>
    </location>
</feature>
<accession>A0AAN8JFB4</accession>
<comment type="caution">
    <text evidence="4">The sequence shown here is derived from an EMBL/GenBank/DDBJ whole genome shotgun (WGS) entry which is preliminary data.</text>
</comment>
<dbReference type="AlphaFoldDB" id="A0AAN8JFB4"/>
<protein>
    <submittedName>
        <fullName evidence="4">Uncharacterized protein</fullName>
    </submittedName>
</protein>
<gene>
    <name evidence="4" type="ORF">SNE40_014759</name>
</gene>
<organism evidence="4 5">
    <name type="scientific">Patella caerulea</name>
    <name type="common">Rayed Mediterranean limpet</name>
    <dbReference type="NCBI Taxonomy" id="87958"/>
    <lineage>
        <taxon>Eukaryota</taxon>
        <taxon>Metazoa</taxon>
        <taxon>Spiralia</taxon>
        <taxon>Lophotrochozoa</taxon>
        <taxon>Mollusca</taxon>
        <taxon>Gastropoda</taxon>
        <taxon>Patellogastropoda</taxon>
        <taxon>Patelloidea</taxon>
        <taxon>Patellidae</taxon>
        <taxon>Patella</taxon>
    </lineage>
</organism>
<evidence type="ECO:0000256" key="1">
    <source>
        <dbReference type="SAM" id="MobiDB-lite"/>
    </source>
</evidence>
<keyword evidence="2" id="KW-0812">Transmembrane</keyword>
<name>A0AAN8JFB4_PATCE</name>
<evidence type="ECO:0000256" key="2">
    <source>
        <dbReference type="SAM" id="Phobius"/>
    </source>
</evidence>
<feature type="region of interest" description="Disordered" evidence="1">
    <location>
        <begin position="292"/>
        <end position="325"/>
    </location>
</feature>
<keyword evidence="2" id="KW-1133">Transmembrane helix</keyword>
<keyword evidence="2" id="KW-0472">Membrane</keyword>
<feature type="compositionally biased region" description="Basic residues" evidence="1">
    <location>
        <begin position="296"/>
        <end position="305"/>
    </location>
</feature>